<evidence type="ECO:0000313" key="2">
    <source>
        <dbReference type="Proteomes" id="UP000006697"/>
    </source>
</evidence>
<dbReference type="eggNOG" id="ENOG50301YH">
    <property type="taxonomic scope" value="Bacteria"/>
</dbReference>
<protein>
    <recommendedName>
        <fullName evidence="3">Polyhydroxyalkanoic acid system protein</fullName>
    </recommendedName>
</protein>
<dbReference type="NCBIfam" id="TIGR02610">
    <property type="entry name" value="PHA_gran_rgn"/>
    <property type="match status" value="1"/>
</dbReference>
<dbReference type="EMBL" id="CU207211">
    <property type="protein sequence ID" value="CAL60998.1"/>
    <property type="molecule type" value="Genomic_DNA"/>
</dbReference>
<proteinExistence type="predicted"/>
<keyword evidence="2" id="KW-1185">Reference proteome</keyword>
<gene>
    <name evidence="1" type="ordered locus">HEAR0805</name>
</gene>
<organism evidence="1 2">
    <name type="scientific">Herminiimonas arsenicoxydans</name>
    <dbReference type="NCBI Taxonomy" id="204773"/>
    <lineage>
        <taxon>Bacteria</taxon>
        <taxon>Pseudomonadati</taxon>
        <taxon>Pseudomonadota</taxon>
        <taxon>Betaproteobacteria</taxon>
        <taxon>Burkholderiales</taxon>
        <taxon>Oxalobacteraceae</taxon>
        <taxon>Herminiimonas</taxon>
    </lineage>
</organism>
<dbReference type="STRING" id="204773.HEAR0805"/>
<reference evidence="1 2" key="1">
    <citation type="journal article" date="2007" name="PLoS Genet.">
        <title>A tale of two oxidation states: bacterial colonization of arsenic-rich environments.</title>
        <authorList>
            <person name="Muller D."/>
            <person name="Medigue C."/>
            <person name="Koechler S."/>
            <person name="Barbe V."/>
            <person name="Barakat M."/>
            <person name="Talla E."/>
            <person name="Bonnefoy V."/>
            <person name="Krin E."/>
            <person name="Arsene-Ploetze F."/>
            <person name="Carapito C."/>
            <person name="Chandler M."/>
            <person name="Cournoyer B."/>
            <person name="Cruveiller S."/>
            <person name="Dossat C."/>
            <person name="Duval S."/>
            <person name="Heymann M."/>
            <person name="Leize E."/>
            <person name="Lieutaud A."/>
            <person name="Lievremont D."/>
            <person name="Makita Y."/>
            <person name="Mangenot S."/>
            <person name="Nitschke W."/>
            <person name="Ortet P."/>
            <person name="Perdrial N."/>
            <person name="Schoepp B."/>
            <person name="Siguier N."/>
            <person name="Simeonova D.D."/>
            <person name="Rouy Z."/>
            <person name="Segurens B."/>
            <person name="Turlin E."/>
            <person name="Vallenet D."/>
            <person name="Van Dorsselaer A."/>
            <person name="Weiss S."/>
            <person name="Weissenbach J."/>
            <person name="Lett M.C."/>
            <person name="Danchin A."/>
            <person name="Bertin P.N."/>
        </authorList>
    </citation>
    <scope>NUCLEOTIDE SEQUENCE [LARGE SCALE GENOMIC DNA]</scope>
    <source>
        <strain evidence="2">ULPAs1</strain>
    </source>
</reference>
<name>A4G3B1_HERAR</name>
<dbReference type="AlphaFoldDB" id="A4G3B1"/>
<accession>A4G3B1</accession>
<sequence>MADISIKQEHQLPLSKAKEAAQQVADRMATEFDMATQWEGDVLSFKRSGVAGTLALREKEAQIDITLDFLFKAFAGTLKEKVERNMRKYFAEAA</sequence>
<evidence type="ECO:0008006" key="3">
    <source>
        <dbReference type="Google" id="ProtNLM"/>
    </source>
</evidence>
<dbReference type="OrthoDB" id="287584at2"/>
<dbReference type="InterPro" id="IPR013433">
    <property type="entry name" value="PHA_gran_rgn"/>
</dbReference>
<dbReference type="KEGG" id="har:HEAR0805"/>
<dbReference type="Pfam" id="PF09650">
    <property type="entry name" value="PHA_gran_rgn"/>
    <property type="match status" value="1"/>
</dbReference>
<dbReference type="HOGENOM" id="CLU_161965_2_0_4"/>
<evidence type="ECO:0000313" key="1">
    <source>
        <dbReference type="EMBL" id="CAL60998.1"/>
    </source>
</evidence>
<dbReference type="Proteomes" id="UP000006697">
    <property type="component" value="Chromosome"/>
</dbReference>